<reference evidence="2" key="1">
    <citation type="submission" date="2023-03" db="EMBL/GenBank/DDBJ databases">
        <title>Synergistic degradation of erythromycin by symbiotic bacteria Ery-6A and Ery-6B and application in simulated water remediation.</title>
        <authorList>
            <person name="Xu S."/>
        </authorList>
    </citation>
    <scope>NUCLEOTIDE SEQUENCE</scope>
    <source>
        <strain evidence="2">Ery-6A</strain>
    </source>
</reference>
<dbReference type="RefSeq" id="WP_128422663.1">
    <property type="nucleotide sequence ID" value="NZ_CBCSDN010000013.1"/>
</dbReference>
<organism evidence="2 3">
    <name type="scientific">Delftia tsuruhatensis</name>
    <dbReference type="NCBI Taxonomy" id="180282"/>
    <lineage>
        <taxon>Bacteria</taxon>
        <taxon>Pseudomonadati</taxon>
        <taxon>Pseudomonadota</taxon>
        <taxon>Betaproteobacteria</taxon>
        <taxon>Burkholderiales</taxon>
        <taxon>Comamonadaceae</taxon>
        <taxon>Delftia</taxon>
    </lineage>
</organism>
<keyword evidence="1" id="KW-0812">Transmembrane</keyword>
<evidence type="ECO:0000256" key="1">
    <source>
        <dbReference type="SAM" id="Phobius"/>
    </source>
</evidence>
<evidence type="ECO:0008006" key="4">
    <source>
        <dbReference type="Google" id="ProtNLM"/>
    </source>
</evidence>
<feature type="transmembrane region" description="Helical" evidence="1">
    <location>
        <begin position="79"/>
        <end position="96"/>
    </location>
</feature>
<protein>
    <recommendedName>
        <fullName evidence="4">Glycosyltransferase RgtA/B/C/D-like domain-containing protein</fullName>
    </recommendedName>
</protein>
<name>A0AAX3SKE8_9BURK</name>
<evidence type="ECO:0000313" key="3">
    <source>
        <dbReference type="Proteomes" id="UP001219066"/>
    </source>
</evidence>
<feature type="transmembrane region" description="Helical" evidence="1">
    <location>
        <begin position="166"/>
        <end position="185"/>
    </location>
</feature>
<accession>A0AAX3SKE8</accession>
<dbReference type="AlphaFoldDB" id="A0AAX3SKE8"/>
<feature type="transmembrane region" description="Helical" evidence="1">
    <location>
        <begin position="49"/>
        <end position="67"/>
    </location>
</feature>
<keyword evidence="1" id="KW-1133">Transmembrane helix</keyword>
<feature type="transmembrane region" description="Helical" evidence="1">
    <location>
        <begin position="140"/>
        <end position="160"/>
    </location>
</feature>
<keyword evidence="1" id="KW-0472">Membrane</keyword>
<feature type="transmembrane region" description="Helical" evidence="1">
    <location>
        <begin position="398"/>
        <end position="415"/>
    </location>
</feature>
<dbReference type="EMBL" id="CP120956">
    <property type="protein sequence ID" value="WFF80602.1"/>
    <property type="molecule type" value="Genomic_DNA"/>
</dbReference>
<proteinExistence type="predicted"/>
<feature type="transmembrane region" description="Helical" evidence="1">
    <location>
        <begin position="373"/>
        <end position="392"/>
    </location>
</feature>
<evidence type="ECO:0000313" key="2">
    <source>
        <dbReference type="EMBL" id="WFF80602.1"/>
    </source>
</evidence>
<feature type="transmembrane region" description="Helical" evidence="1">
    <location>
        <begin position="343"/>
        <end position="361"/>
    </location>
</feature>
<dbReference type="Proteomes" id="UP001219066">
    <property type="component" value="Chromosome"/>
</dbReference>
<sequence length="423" mass="48390">MTFWPGILGEDSLGILLEVLDPAKQNSGKPAFWYYFVRIFYEGHQKAEVPIGAMLLISAAILARILAWCWNQRIYKTTIFLLIFFCLTPHLIFFAGSLYPDGVYSIAIAGLLFETWLTAREKKASVASLFMIALTLPISAFARPNGIIFLIPIIILIFLVERRSKILLGIILLSWTTLMTAGMNAHRSASHGAIYPMAIFETVNFLQPRPMNLWTASPRLSPLTIQTMQKNHPLETYIKNYDPDYWDTLNFKPDGPRVMSIPKPDRNIITKEFLRYNIWHNIPKFMGSRVNIFLASALADGGLPGFGYAKHVLDSVKSESIFRKFNLKTSEDFLFGMFDISYTYRWIFWTPFFGIALLIWAIHRGVHLRDIPLLLISIPMLVQLGAIFVFSIAAEYRYLMPFFTLSIVLLPIFSLRKIEPSKP</sequence>
<gene>
    <name evidence="2" type="ORF">PYR84_27300</name>
</gene>